<dbReference type="Proteomes" id="UP000075901">
    <property type="component" value="Unassembled WGS sequence"/>
</dbReference>
<keyword evidence="4 6" id="KW-1133">Transmembrane helix</keyword>
<evidence type="ECO:0000256" key="5">
    <source>
        <dbReference type="ARBA" id="ARBA00023136"/>
    </source>
</evidence>
<evidence type="ECO:0000313" key="9">
    <source>
        <dbReference type="Proteomes" id="UP000075901"/>
    </source>
</evidence>
<evidence type="ECO:0000256" key="1">
    <source>
        <dbReference type="ARBA" id="ARBA00004141"/>
    </source>
</evidence>
<dbReference type="GO" id="GO:0005886">
    <property type="term" value="C:plasma membrane"/>
    <property type="evidence" value="ECO:0007669"/>
    <property type="project" value="TreeGrafter"/>
</dbReference>
<evidence type="ECO:0000256" key="2">
    <source>
        <dbReference type="ARBA" id="ARBA00022692"/>
    </source>
</evidence>
<name>A0A182SGJ6_9DIPT</name>
<dbReference type="EnsemblMetazoa" id="AMAM006339-RA">
    <property type="protein sequence ID" value="AMAM006339-PA"/>
    <property type="gene ID" value="AMAM006339"/>
</dbReference>
<feature type="domain" description="Cation efflux protein transmembrane" evidence="7">
    <location>
        <begin position="165"/>
        <end position="237"/>
    </location>
</feature>
<protein>
    <recommendedName>
        <fullName evidence="7">Cation efflux protein transmembrane domain-containing protein</fullName>
    </recommendedName>
</protein>
<dbReference type="PANTHER" id="PTHR11562">
    <property type="entry name" value="CATION EFFLUX PROTEIN/ ZINC TRANSPORTER"/>
    <property type="match status" value="1"/>
</dbReference>
<dbReference type="SUPFAM" id="SSF161111">
    <property type="entry name" value="Cation efflux protein transmembrane domain-like"/>
    <property type="match status" value="1"/>
</dbReference>
<evidence type="ECO:0000256" key="4">
    <source>
        <dbReference type="ARBA" id="ARBA00022989"/>
    </source>
</evidence>
<evidence type="ECO:0000259" key="7">
    <source>
        <dbReference type="Pfam" id="PF01545"/>
    </source>
</evidence>
<reference evidence="9" key="1">
    <citation type="submission" date="2013-09" db="EMBL/GenBank/DDBJ databases">
        <title>The Genome Sequence of Anopheles maculatus species B.</title>
        <authorList>
            <consortium name="The Broad Institute Genomics Platform"/>
            <person name="Neafsey D.E."/>
            <person name="Besansky N."/>
            <person name="Howell P."/>
            <person name="Walton C."/>
            <person name="Young S.K."/>
            <person name="Zeng Q."/>
            <person name="Gargeya S."/>
            <person name="Fitzgerald M."/>
            <person name="Haas B."/>
            <person name="Abouelleil A."/>
            <person name="Allen A.W."/>
            <person name="Alvarado L."/>
            <person name="Arachchi H.M."/>
            <person name="Berlin A.M."/>
            <person name="Chapman S.B."/>
            <person name="Gainer-Dewar J."/>
            <person name="Goldberg J."/>
            <person name="Griggs A."/>
            <person name="Gujja S."/>
            <person name="Hansen M."/>
            <person name="Howarth C."/>
            <person name="Imamovic A."/>
            <person name="Ireland A."/>
            <person name="Larimer J."/>
            <person name="McCowan C."/>
            <person name="Murphy C."/>
            <person name="Pearson M."/>
            <person name="Poon T.W."/>
            <person name="Priest M."/>
            <person name="Roberts A."/>
            <person name="Saif S."/>
            <person name="Shea T."/>
            <person name="Sisk P."/>
            <person name="Sykes S."/>
            <person name="Wortman J."/>
            <person name="Nusbaum C."/>
            <person name="Birren B."/>
        </authorList>
    </citation>
    <scope>NUCLEOTIDE SEQUENCE [LARGE SCALE GENOMIC DNA]</scope>
    <source>
        <strain evidence="9">maculatus3</strain>
    </source>
</reference>
<proteinExistence type="predicted"/>
<feature type="transmembrane region" description="Helical" evidence="6">
    <location>
        <begin position="183"/>
        <end position="206"/>
    </location>
</feature>
<dbReference type="Gene3D" id="1.20.1510.10">
    <property type="entry name" value="Cation efflux protein transmembrane domain"/>
    <property type="match status" value="1"/>
</dbReference>
<dbReference type="InterPro" id="IPR050681">
    <property type="entry name" value="CDF/SLC30A"/>
</dbReference>
<organism evidence="8 9">
    <name type="scientific">Anopheles maculatus</name>
    <dbReference type="NCBI Taxonomy" id="74869"/>
    <lineage>
        <taxon>Eukaryota</taxon>
        <taxon>Metazoa</taxon>
        <taxon>Ecdysozoa</taxon>
        <taxon>Arthropoda</taxon>
        <taxon>Hexapoda</taxon>
        <taxon>Insecta</taxon>
        <taxon>Pterygota</taxon>
        <taxon>Neoptera</taxon>
        <taxon>Endopterygota</taxon>
        <taxon>Diptera</taxon>
        <taxon>Nematocera</taxon>
        <taxon>Culicoidea</taxon>
        <taxon>Culicidae</taxon>
        <taxon>Anophelinae</taxon>
        <taxon>Anopheles</taxon>
        <taxon>Anopheles maculatus group</taxon>
    </lineage>
</organism>
<dbReference type="Pfam" id="PF01545">
    <property type="entry name" value="Cation_efflux"/>
    <property type="match status" value="1"/>
</dbReference>
<evidence type="ECO:0000256" key="3">
    <source>
        <dbReference type="ARBA" id="ARBA00022906"/>
    </source>
</evidence>
<keyword evidence="3" id="KW-0862">Zinc</keyword>
<evidence type="ECO:0000313" key="8">
    <source>
        <dbReference type="EnsemblMetazoa" id="AMAM006339-PA"/>
    </source>
</evidence>
<dbReference type="PANTHER" id="PTHR11562:SF17">
    <property type="entry name" value="RE54080P-RELATED"/>
    <property type="match status" value="1"/>
</dbReference>
<dbReference type="AlphaFoldDB" id="A0A182SGJ6"/>
<sequence>MGGIIRHLNPAHWRSLASPVQSAREKHCKWFLVAKKDIRNSFEQDHLCPERAKALEFVLRLRRNSVLALALEAAEFIGYRPVFTPILLNHFPGLGLSYSGWEREFFFQPVKLLSKATGGFNKKIHTLTSGMGVVNWELSCELLNELSGIGAIAMGATLHNHGHSHAGGGGGHHEEENINVRAAFIHVLSDFVQSLGVFIAALVIYFKPSWNIIDPICTFVFSILVLGTTIAIMRDAIVVSVK</sequence>
<dbReference type="InterPro" id="IPR027469">
    <property type="entry name" value="Cation_efflux_TMD_sf"/>
</dbReference>
<keyword evidence="9" id="KW-1185">Reference proteome</keyword>
<keyword evidence="3" id="KW-0813">Transport</keyword>
<evidence type="ECO:0000256" key="6">
    <source>
        <dbReference type="SAM" id="Phobius"/>
    </source>
</evidence>
<accession>A0A182SGJ6</accession>
<keyword evidence="5 6" id="KW-0472">Membrane</keyword>
<dbReference type="GO" id="GO:0005385">
    <property type="term" value="F:zinc ion transmembrane transporter activity"/>
    <property type="evidence" value="ECO:0007669"/>
    <property type="project" value="TreeGrafter"/>
</dbReference>
<dbReference type="InterPro" id="IPR058533">
    <property type="entry name" value="Cation_efflux_TM"/>
</dbReference>
<reference evidence="8" key="2">
    <citation type="submission" date="2020-05" db="UniProtKB">
        <authorList>
            <consortium name="EnsemblMetazoa"/>
        </authorList>
    </citation>
    <scope>IDENTIFICATION</scope>
    <source>
        <strain evidence="8">maculatus3</strain>
    </source>
</reference>
<comment type="subcellular location">
    <subcellularLocation>
        <location evidence="1">Membrane</location>
        <topology evidence="1">Multi-pass membrane protein</topology>
    </subcellularLocation>
</comment>
<keyword evidence="2 6" id="KW-0812">Transmembrane</keyword>
<keyword evidence="3" id="KW-0406">Ion transport</keyword>
<feature type="transmembrane region" description="Helical" evidence="6">
    <location>
        <begin position="212"/>
        <end position="233"/>
    </location>
</feature>
<dbReference type="GO" id="GO:0010043">
    <property type="term" value="P:response to zinc ion"/>
    <property type="evidence" value="ECO:0007669"/>
    <property type="project" value="TreeGrafter"/>
</dbReference>
<dbReference type="VEuPathDB" id="VectorBase:AMAM006339"/>
<keyword evidence="3" id="KW-0864">Zinc transport</keyword>